<keyword evidence="8" id="KW-0443">Lipid metabolism</keyword>
<dbReference type="GO" id="GO:0004029">
    <property type="term" value="F:aldehyde dehydrogenase (NAD+) activity"/>
    <property type="evidence" value="ECO:0007669"/>
    <property type="project" value="TreeGrafter"/>
</dbReference>
<keyword evidence="7" id="KW-0520">NAD</keyword>
<dbReference type="InterPro" id="IPR016161">
    <property type="entry name" value="Ald_DH/histidinol_DH"/>
</dbReference>
<dbReference type="Proteomes" id="UP000248482">
    <property type="component" value="Unplaced"/>
</dbReference>
<evidence type="ECO:0000256" key="3">
    <source>
        <dbReference type="ARBA" id="ARBA00011738"/>
    </source>
</evidence>
<evidence type="ECO:0000313" key="18">
    <source>
        <dbReference type="Proteomes" id="UP000248482"/>
    </source>
</evidence>
<dbReference type="GO" id="GO:0006629">
    <property type="term" value="P:lipid metabolic process"/>
    <property type="evidence" value="ECO:0007669"/>
    <property type="project" value="UniProtKB-KW"/>
</dbReference>
<evidence type="ECO:0000256" key="11">
    <source>
        <dbReference type="ARBA" id="ARBA00049219"/>
    </source>
</evidence>
<keyword evidence="4" id="KW-0963">Cytoplasm</keyword>
<dbReference type="Pfam" id="PF00171">
    <property type="entry name" value="Aldedh"/>
    <property type="match status" value="1"/>
</dbReference>
<evidence type="ECO:0000256" key="6">
    <source>
        <dbReference type="ARBA" id="ARBA00023002"/>
    </source>
</evidence>
<dbReference type="AlphaFoldDB" id="A0A2Y9IER8"/>
<evidence type="ECO:0000256" key="2">
    <source>
        <dbReference type="ARBA" id="ARBA00009986"/>
    </source>
</evidence>
<feature type="active site" evidence="13">
    <location>
        <position position="244"/>
    </location>
</feature>
<dbReference type="GO" id="GO:0006081">
    <property type="term" value="P:aldehyde metabolic process"/>
    <property type="evidence" value="ECO:0007669"/>
    <property type="project" value="InterPro"/>
</dbReference>
<dbReference type="PANTHER" id="PTHR43570">
    <property type="entry name" value="ALDEHYDE DEHYDROGENASE"/>
    <property type="match status" value="1"/>
</dbReference>
<evidence type="ECO:0000256" key="4">
    <source>
        <dbReference type="ARBA" id="ARBA00022490"/>
    </source>
</evidence>
<organism evidence="18 19">
    <name type="scientific">Enhydra lutris kenyoni</name>
    <name type="common">northern sea otter</name>
    <dbReference type="NCBI Taxonomy" id="391180"/>
    <lineage>
        <taxon>Eukaryota</taxon>
        <taxon>Metazoa</taxon>
        <taxon>Chordata</taxon>
        <taxon>Craniata</taxon>
        <taxon>Vertebrata</taxon>
        <taxon>Euteleostomi</taxon>
        <taxon>Mammalia</taxon>
        <taxon>Eutheria</taxon>
        <taxon>Laurasiatheria</taxon>
        <taxon>Carnivora</taxon>
        <taxon>Caniformia</taxon>
        <taxon>Musteloidea</taxon>
        <taxon>Mustelidae</taxon>
        <taxon>Lutrinae</taxon>
        <taxon>Enhydra</taxon>
    </lineage>
</organism>
<keyword evidence="16" id="KW-0175">Coiled coil</keyword>
<dbReference type="InterPro" id="IPR012394">
    <property type="entry name" value="Aldehyde_DH_NAD(P)"/>
</dbReference>
<evidence type="ECO:0000256" key="10">
    <source>
        <dbReference type="ARBA" id="ARBA00048806"/>
    </source>
</evidence>
<protein>
    <recommendedName>
        <fullName evidence="12">Aldehyde dehydrogenase</fullName>
    </recommendedName>
</protein>
<feature type="coiled-coil region" evidence="16">
    <location>
        <begin position="23"/>
        <end position="50"/>
    </location>
</feature>
<comment type="catalytic activity">
    <reaction evidence="10">
        <text>octanal + NAD(+) + H2O = octanoate + NADH + 2 H(+)</text>
        <dbReference type="Rhea" id="RHEA:44100"/>
        <dbReference type="ChEBI" id="CHEBI:15377"/>
        <dbReference type="ChEBI" id="CHEBI:15378"/>
        <dbReference type="ChEBI" id="CHEBI:17935"/>
        <dbReference type="ChEBI" id="CHEBI:25646"/>
        <dbReference type="ChEBI" id="CHEBI:57540"/>
        <dbReference type="ChEBI" id="CHEBI:57945"/>
    </reaction>
</comment>
<comment type="subunit">
    <text evidence="3">Homodimer.</text>
</comment>
<dbReference type="FunFam" id="3.40.309.10:FF:000003">
    <property type="entry name" value="Aldehyde dehydrogenase"/>
    <property type="match status" value="1"/>
</dbReference>
<gene>
    <name evidence="19" type="primary">LOC111139223</name>
</gene>
<dbReference type="GO" id="GO:0004028">
    <property type="term" value="F:3-chloroallyl aldehyde dehydrogenase activity"/>
    <property type="evidence" value="ECO:0007669"/>
    <property type="project" value="TreeGrafter"/>
</dbReference>
<dbReference type="GO" id="GO:0005737">
    <property type="term" value="C:cytoplasm"/>
    <property type="evidence" value="ECO:0007669"/>
    <property type="project" value="UniProtKB-SubCell"/>
</dbReference>
<evidence type="ECO:0000256" key="13">
    <source>
        <dbReference type="PIRSR" id="PIRSR036492-1"/>
    </source>
</evidence>
<dbReference type="PROSITE" id="PS00070">
    <property type="entry name" value="ALDEHYDE_DEHYDR_CYS"/>
    <property type="match status" value="1"/>
</dbReference>
<dbReference type="PIRSF" id="PIRSF036492">
    <property type="entry name" value="ALDH"/>
    <property type="match status" value="1"/>
</dbReference>
<evidence type="ECO:0000256" key="5">
    <source>
        <dbReference type="ARBA" id="ARBA00022857"/>
    </source>
</evidence>
<dbReference type="InterPro" id="IPR016160">
    <property type="entry name" value="Ald_DH_CS_CYS"/>
</dbReference>
<proteinExistence type="inferred from homology"/>
<dbReference type="CDD" id="cd07132">
    <property type="entry name" value="ALDH_F3AB"/>
    <property type="match status" value="1"/>
</dbReference>
<evidence type="ECO:0000256" key="8">
    <source>
        <dbReference type="ARBA" id="ARBA00023098"/>
    </source>
</evidence>
<evidence type="ECO:0000256" key="7">
    <source>
        <dbReference type="ARBA" id="ARBA00023027"/>
    </source>
</evidence>
<dbReference type="GeneID" id="111139223"/>
<name>A0A2Y9IER8_ENHLU</name>
<comment type="function">
    <text evidence="9">ALDHs play a major role in the detoxification of alcohol-derived acetaldehyde. They are involved in the metabolism of corticosteroids, biogenic amines, neurotransmitters, and lipid peroxidation. Oxidizes medium and long chain aldehydes into non-toxic fatty acids. Preferentially oxidizes aromatic aldehyde substrates. Comprises about 50 percent of corneal epithelial soluble proteins. May play a role in preventing corneal damage caused by ultraviolet light.</text>
</comment>
<evidence type="ECO:0000256" key="1">
    <source>
        <dbReference type="ARBA" id="ARBA00004496"/>
    </source>
</evidence>
<dbReference type="Gene3D" id="3.40.605.10">
    <property type="entry name" value="Aldehyde Dehydrogenase, Chain A, domain 1"/>
    <property type="match status" value="1"/>
</dbReference>
<accession>A0A2Y9IER8</accession>
<reference evidence="19" key="1">
    <citation type="submission" date="2025-08" db="UniProtKB">
        <authorList>
            <consortium name="RefSeq"/>
        </authorList>
    </citation>
    <scope>IDENTIFICATION</scope>
    <source>
        <tissue evidence="19">Blood</tissue>
    </source>
</reference>
<dbReference type="OrthoDB" id="440325at2759"/>
<dbReference type="InterPro" id="IPR029510">
    <property type="entry name" value="Ald_DH_CS_GLU"/>
</dbReference>
<sequence>MSKMSEVVQRARAAFNSGKTRPLQFRIQQLEALRRMIKEHEKDIVGALTADLHKNEWNAYYEEMVYVLEEIEYMIKKLPEWAADEPVEKSLQTQQDECYIHSEPLGVVLVIGTWNYPFTVTIQPMVGAIAAGNAVVTKPSELSENMANLLATIVPQYLDRDLYPVITGGIPETTEVLKERFDHILYTGNTAVGKIIMMAAAKHLTPVTLELGGKNPCYVDKDCDLDIACRRIAWGKFMNSGQTCVGPDYILCDPSIQNQIVEKLKKSLKEFYGEDAKKSRDYGRIINSRHFQRVMGLMEGQKVAYGGTGDAATRYIAPTILIDVDPQSPVMQEEIFGPVMPIMCVRSLEEAIQFINQREKPLALYVFSLNDKVIKKVIAETSSGGVTANDVIVHISVHSLPYGGVGNSGMGSYHGKKSFETFSHRRSCLVRPLLNDESLKARYPPSMAKMTRH</sequence>
<keyword evidence="18" id="KW-1185">Reference proteome</keyword>
<comment type="similarity">
    <text evidence="2 12 15">Belongs to the aldehyde dehydrogenase family.</text>
</comment>
<dbReference type="InterPro" id="IPR016163">
    <property type="entry name" value="Ald_DH_C"/>
</dbReference>
<dbReference type="STRING" id="391180.A0A2Y9IER8"/>
<dbReference type="PROSITE" id="PS00687">
    <property type="entry name" value="ALDEHYDE_DEHYDR_GLU"/>
    <property type="match status" value="1"/>
</dbReference>
<evidence type="ECO:0000256" key="14">
    <source>
        <dbReference type="PROSITE-ProRule" id="PRU10007"/>
    </source>
</evidence>
<feature type="active site" evidence="13 14">
    <location>
        <position position="210"/>
    </location>
</feature>
<evidence type="ECO:0000256" key="16">
    <source>
        <dbReference type="SAM" id="Coils"/>
    </source>
</evidence>
<evidence type="ECO:0000256" key="9">
    <source>
        <dbReference type="ARBA" id="ARBA00045468"/>
    </source>
</evidence>
<keyword evidence="5" id="KW-0521">NADP</keyword>
<dbReference type="Gene3D" id="3.40.309.10">
    <property type="entry name" value="Aldehyde Dehydrogenase, Chain A, domain 2"/>
    <property type="match status" value="1"/>
</dbReference>
<dbReference type="PANTHER" id="PTHR43570:SF15">
    <property type="entry name" value="ALDEHYDE DEHYDROGENASE, DIMERIC NADP-PREFERRING"/>
    <property type="match status" value="1"/>
</dbReference>
<evidence type="ECO:0000313" key="19">
    <source>
        <dbReference type="RefSeq" id="XP_022347133.1"/>
    </source>
</evidence>
<dbReference type="RefSeq" id="XP_022347133.1">
    <property type="nucleotide sequence ID" value="XM_022491425.1"/>
</dbReference>
<dbReference type="SUPFAM" id="SSF53720">
    <property type="entry name" value="ALDH-like"/>
    <property type="match status" value="1"/>
</dbReference>
<dbReference type="KEGG" id="elk:111139223"/>
<keyword evidence="6 12" id="KW-0560">Oxidoreductase</keyword>
<comment type="subcellular location">
    <subcellularLocation>
        <location evidence="1">Cytoplasm</location>
    </subcellularLocation>
</comment>
<comment type="catalytic activity">
    <reaction evidence="11">
        <text>an aldehyde + NAD(+) + H2O = a carboxylate + NADH + 2 H(+)</text>
        <dbReference type="Rhea" id="RHEA:16185"/>
        <dbReference type="ChEBI" id="CHEBI:15377"/>
        <dbReference type="ChEBI" id="CHEBI:15378"/>
        <dbReference type="ChEBI" id="CHEBI:17478"/>
        <dbReference type="ChEBI" id="CHEBI:29067"/>
        <dbReference type="ChEBI" id="CHEBI:57540"/>
        <dbReference type="ChEBI" id="CHEBI:57945"/>
        <dbReference type="EC" id="1.2.1.5"/>
    </reaction>
</comment>
<evidence type="ECO:0000256" key="15">
    <source>
        <dbReference type="RuleBase" id="RU003345"/>
    </source>
</evidence>
<dbReference type="FunFam" id="3.40.605.10:FF:000004">
    <property type="entry name" value="Aldehyde dehydrogenase"/>
    <property type="match status" value="1"/>
</dbReference>
<evidence type="ECO:0000259" key="17">
    <source>
        <dbReference type="Pfam" id="PF00171"/>
    </source>
</evidence>
<dbReference type="InterPro" id="IPR015590">
    <property type="entry name" value="Aldehyde_DH_dom"/>
</dbReference>
<evidence type="ECO:0000256" key="12">
    <source>
        <dbReference type="PIRNR" id="PIRNR036492"/>
    </source>
</evidence>
<dbReference type="InterPro" id="IPR016162">
    <property type="entry name" value="Ald_DH_N"/>
</dbReference>
<feature type="domain" description="Aldehyde dehydrogenase" evidence="17">
    <location>
        <begin position="4"/>
        <end position="425"/>
    </location>
</feature>